<evidence type="ECO:0000313" key="5">
    <source>
        <dbReference type="Proteomes" id="UP000287609"/>
    </source>
</evidence>
<keyword evidence="2" id="KW-0472">Membrane</keyword>
<dbReference type="InterPro" id="IPR021878">
    <property type="entry name" value="TgpA_N"/>
</dbReference>
<feature type="region of interest" description="Disordered" evidence="1">
    <location>
        <begin position="570"/>
        <end position="631"/>
    </location>
</feature>
<dbReference type="SUPFAM" id="SSF54001">
    <property type="entry name" value="Cysteine proteinases"/>
    <property type="match status" value="1"/>
</dbReference>
<feature type="transmembrane region" description="Helical" evidence="2">
    <location>
        <begin position="141"/>
        <end position="160"/>
    </location>
</feature>
<feature type="transmembrane region" description="Helical" evidence="2">
    <location>
        <begin position="114"/>
        <end position="134"/>
    </location>
</feature>
<proteinExistence type="predicted"/>
<dbReference type="InterPro" id="IPR052901">
    <property type="entry name" value="Bact_TGase-like"/>
</dbReference>
<protein>
    <submittedName>
        <fullName evidence="4">Transglutaminase</fullName>
    </submittedName>
</protein>
<feature type="compositionally biased region" description="Polar residues" evidence="1">
    <location>
        <begin position="576"/>
        <end position="596"/>
    </location>
</feature>
<dbReference type="RefSeq" id="WP_125962789.1">
    <property type="nucleotide sequence ID" value="NZ_QXGM01000001.1"/>
</dbReference>
<dbReference type="PANTHER" id="PTHR42736">
    <property type="entry name" value="PROTEIN-GLUTAMINE GAMMA-GLUTAMYLTRANSFERASE"/>
    <property type="match status" value="1"/>
</dbReference>
<feature type="transmembrane region" description="Helical" evidence="2">
    <location>
        <begin position="195"/>
        <end position="215"/>
    </location>
</feature>
<sequence length="781" mass="86318">MKAFNSIVPALLSLLAVVPLIDVYGSLALWASAALPAACCATLIALHHHRYAQWPVTLLLSLVSQFVIAPVLCCNNTTIAGFAPTPATVIASFTELFPAFQTLLTSAVPVSSNYSSLLVVWTLTFWGTLLSCYVAQLHSRLEFLCCIPALALLTVASLLGASTTRFELIAGLAMTLLYVLWFSWRYSVLRKSRSLAIAVQLVLCSSVTFALALWYPTEPLRLRDHLTTSQWALAAVSPLSIMRSYVQDYQYEPLLTVQGLPDSEPIRLAVMDYFDGNIWTIAPHATSRNMAYQRYSNNAALTQASTTYEVQSDDTSFTATVTVHNGLHQMWLPTAGQLRSLNFATDSDRSEWLYSAESAAAVVLQGLQRDTTYTFTSIPLHQPSEQQINAVQSPILLPQRSTSLQQSVSSSQQPALSAQSSAATQQYAGSAQIPDAVQQYVTATISSDLAAGQAMLRLARSLHVHGAFSHGLANDYPSAAGHGIFRITQLLNADLMVGDSEQYASALALMGRCIGLETRIVLGFQTADKQQQSKHADDQSAQYPSERMRYTGSDIKAWVEAKLDGLGWVAFDPTPDETQTPESLQQQQVSEQTMNRQPPIPLNDPIREQEQPPPSSVIGGDDAEPEQSQNQVQQQFWRIGTTIAWCIAPIVLVILGFVAAIALQQHRRKRQLWHGRVQARIAYGWSVLVQTACIVMRHDAKPLLTQSFSREEQASVISAWLKPQSNNRFYEAARLADQYLFAGRALSTKQAHDYAKLIEQLRRTLLNHLPRIRKWFALMCC</sequence>
<dbReference type="Pfam" id="PF11992">
    <property type="entry name" value="TgpA_N"/>
    <property type="match status" value="1"/>
</dbReference>
<evidence type="ECO:0000259" key="3">
    <source>
        <dbReference type="SMART" id="SM00460"/>
    </source>
</evidence>
<evidence type="ECO:0000313" key="4">
    <source>
        <dbReference type="EMBL" id="RSX55566.1"/>
    </source>
</evidence>
<feature type="transmembrane region" description="Helical" evidence="2">
    <location>
        <begin position="87"/>
        <end position="108"/>
    </location>
</feature>
<feature type="transmembrane region" description="Helical" evidence="2">
    <location>
        <begin position="636"/>
        <end position="663"/>
    </location>
</feature>
<feature type="transmembrane region" description="Helical" evidence="2">
    <location>
        <begin position="52"/>
        <end position="75"/>
    </location>
</feature>
<gene>
    <name evidence="4" type="ORF">D2E26_0129</name>
</gene>
<dbReference type="PANTHER" id="PTHR42736:SF1">
    <property type="entry name" value="PROTEIN-GLUTAMINE GAMMA-GLUTAMYLTRANSFERASE"/>
    <property type="match status" value="1"/>
</dbReference>
<keyword evidence="5" id="KW-1185">Reference proteome</keyword>
<feature type="domain" description="Transglutaminase-like" evidence="3">
    <location>
        <begin position="492"/>
        <end position="575"/>
    </location>
</feature>
<evidence type="ECO:0000256" key="1">
    <source>
        <dbReference type="SAM" id="MobiDB-lite"/>
    </source>
</evidence>
<evidence type="ECO:0000256" key="2">
    <source>
        <dbReference type="SAM" id="Phobius"/>
    </source>
</evidence>
<dbReference type="Proteomes" id="UP000287609">
    <property type="component" value="Unassembled WGS sequence"/>
</dbReference>
<dbReference type="AlphaFoldDB" id="A0A430FRR4"/>
<reference evidence="4 5" key="1">
    <citation type="submission" date="2018-09" db="EMBL/GenBank/DDBJ databases">
        <title>Characterization of the phylogenetic diversity of five novel species belonging to the genus Bifidobacterium.</title>
        <authorList>
            <person name="Lugli G.A."/>
            <person name="Duranti S."/>
            <person name="Milani C."/>
        </authorList>
    </citation>
    <scope>NUCLEOTIDE SEQUENCE [LARGE SCALE GENOMIC DNA]</scope>
    <source>
        <strain evidence="4 5">2036B</strain>
    </source>
</reference>
<name>A0A430FRR4_9BIFI</name>
<dbReference type="EMBL" id="QXGM01000001">
    <property type="protein sequence ID" value="RSX55566.1"/>
    <property type="molecule type" value="Genomic_DNA"/>
</dbReference>
<organism evidence="4 5">
    <name type="scientific">Bifidobacterium dolichotidis</name>
    <dbReference type="NCBI Taxonomy" id="2306976"/>
    <lineage>
        <taxon>Bacteria</taxon>
        <taxon>Bacillati</taxon>
        <taxon>Actinomycetota</taxon>
        <taxon>Actinomycetes</taxon>
        <taxon>Bifidobacteriales</taxon>
        <taxon>Bifidobacteriaceae</taxon>
        <taxon>Bifidobacterium</taxon>
    </lineage>
</organism>
<feature type="transmembrane region" description="Helical" evidence="2">
    <location>
        <begin position="166"/>
        <end position="183"/>
    </location>
</feature>
<comment type="caution">
    <text evidence="4">The sequence shown here is derived from an EMBL/GenBank/DDBJ whole genome shotgun (WGS) entry which is preliminary data.</text>
</comment>
<dbReference type="InterPro" id="IPR038765">
    <property type="entry name" value="Papain-like_cys_pep_sf"/>
</dbReference>
<dbReference type="InterPro" id="IPR002931">
    <property type="entry name" value="Transglutaminase-like"/>
</dbReference>
<dbReference type="SMART" id="SM00460">
    <property type="entry name" value="TGc"/>
    <property type="match status" value="1"/>
</dbReference>
<dbReference type="OrthoDB" id="3651060at2"/>
<dbReference type="Gene3D" id="3.10.620.30">
    <property type="match status" value="1"/>
</dbReference>
<accession>A0A430FRR4</accession>
<keyword evidence="2" id="KW-1133">Transmembrane helix</keyword>
<dbReference type="Pfam" id="PF01841">
    <property type="entry name" value="Transglut_core"/>
    <property type="match status" value="1"/>
</dbReference>
<keyword evidence="2" id="KW-0812">Transmembrane</keyword>